<keyword evidence="3" id="KW-0813">Transport</keyword>
<comment type="similarity">
    <text evidence="2">Belongs to the binding-protein-dependent transport system permease family. FecCD subfamily.</text>
</comment>
<protein>
    <submittedName>
        <fullName evidence="9">Iron-enterobactin transporter permease</fullName>
    </submittedName>
</protein>
<gene>
    <name evidence="9" type="primary">fepG</name>
    <name evidence="9" type="ORF">MSEDJ_31560</name>
</gene>
<accession>A0A7I7QSM2</accession>
<dbReference type="EMBL" id="AP022588">
    <property type="protein sequence ID" value="BBY29060.1"/>
    <property type="molecule type" value="Genomic_DNA"/>
</dbReference>
<dbReference type="SUPFAM" id="SSF81345">
    <property type="entry name" value="ABC transporter involved in vitamin B12 uptake, BtuC"/>
    <property type="match status" value="1"/>
</dbReference>
<dbReference type="InterPro" id="IPR037294">
    <property type="entry name" value="ABC_BtuC-like"/>
</dbReference>
<dbReference type="GO" id="GO:0033214">
    <property type="term" value="P:siderophore-iron import into cell"/>
    <property type="evidence" value="ECO:0007669"/>
    <property type="project" value="TreeGrafter"/>
</dbReference>
<evidence type="ECO:0000256" key="8">
    <source>
        <dbReference type="SAM" id="Phobius"/>
    </source>
</evidence>
<evidence type="ECO:0000256" key="3">
    <source>
        <dbReference type="ARBA" id="ARBA00022448"/>
    </source>
</evidence>
<keyword evidence="5 8" id="KW-0812">Transmembrane</keyword>
<comment type="subcellular location">
    <subcellularLocation>
        <location evidence="1">Cell membrane</location>
        <topology evidence="1">Multi-pass membrane protein</topology>
    </subcellularLocation>
</comment>
<dbReference type="PANTHER" id="PTHR30472">
    <property type="entry name" value="FERRIC ENTEROBACTIN TRANSPORT SYSTEM PERMEASE PROTEIN"/>
    <property type="match status" value="1"/>
</dbReference>
<keyword evidence="6 8" id="KW-1133">Transmembrane helix</keyword>
<evidence type="ECO:0000313" key="10">
    <source>
        <dbReference type="Proteomes" id="UP000467193"/>
    </source>
</evidence>
<evidence type="ECO:0000256" key="6">
    <source>
        <dbReference type="ARBA" id="ARBA00022989"/>
    </source>
</evidence>
<dbReference type="RefSeq" id="WP_246230665.1">
    <property type="nucleotide sequence ID" value="NZ_AP022588.1"/>
</dbReference>
<feature type="transmembrane region" description="Helical" evidence="8">
    <location>
        <begin position="131"/>
        <end position="164"/>
    </location>
</feature>
<dbReference type="PANTHER" id="PTHR30472:SF24">
    <property type="entry name" value="FERRIC ENTEROBACTIN TRANSPORT SYSTEM PERMEASE PROTEIN FEPG"/>
    <property type="match status" value="1"/>
</dbReference>
<dbReference type="KEGG" id="msei:MSEDJ_31560"/>
<name>A0A7I7QSM2_9MYCO</name>
<feature type="transmembrane region" description="Helical" evidence="8">
    <location>
        <begin position="220"/>
        <end position="243"/>
    </location>
</feature>
<sequence length="357" mass="36030">MTATDLAGGPAHVDFGRRQCVVRIGGVSARASWRAILVVAALLVGAVVVAVLAIGVGTYTVAPGDVLGVLLGSNTSFDRVVVMEWRMPRMLMALLVGAALGVSGAIFQALTRNALGSPDIIGVNSGAYTGALVVIAGVGGGYYAVAAGALIGGLVTAVVVYALSYRNGLAGYRLIVVGIAVGAVLNSVNQWIVIKLDFHTAVTAAIWQQGSLNGLGWAQVLPMTVCLAVATALLVALGPLLPVLQMGDDAAGALGVHPDRARLAYLVIGVGLVALACAAAGPITFVALAAPQIARRLTASPGVGLIPSAAMGAVLLLVSDVLAQRLFGGSELPVGAVTVSLGGLYLIYLLISQSRKR</sequence>
<feature type="transmembrane region" description="Helical" evidence="8">
    <location>
        <begin position="170"/>
        <end position="188"/>
    </location>
</feature>
<feature type="transmembrane region" description="Helical" evidence="8">
    <location>
        <begin position="90"/>
        <end position="110"/>
    </location>
</feature>
<dbReference type="InterPro" id="IPR000522">
    <property type="entry name" value="ABC_transptr_permease_BtuC"/>
</dbReference>
<proteinExistence type="inferred from homology"/>
<keyword evidence="4" id="KW-1003">Cell membrane</keyword>
<evidence type="ECO:0000256" key="2">
    <source>
        <dbReference type="ARBA" id="ARBA00007935"/>
    </source>
</evidence>
<keyword evidence="10" id="KW-1185">Reference proteome</keyword>
<reference evidence="9 10" key="1">
    <citation type="journal article" date="2019" name="Emerg. Microbes Infect.">
        <title>Comprehensive subspecies identification of 175 nontuberculous mycobacteria species based on 7547 genomic profiles.</title>
        <authorList>
            <person name="Matsumoto Y."/>
            <person name="Kinjo T."/>
            <person name="Motooka D."/>
            <person name="Nabeya D."/>
            <person name="Jung N."/>
            <person name="Uechi K."/>
            <person name="Horii T."/>
            <person name="Iida T."/>
            <person name="Fujita J."/>
            <person name="Nakamura S."/>
        </authorList>
    </citation>
    <scope>NUCLEOTIDE SEQUENCE [LARGE SCALE GENOMIC DNA]</scope>
    <source>
        <strain evidence="9 10">JCM 17899</strain>
    </source>
</reference>
<dbReference type="GO" id="GO:0005886">
    <property type="term" value="C:plasma membrane"/>
    <property type="evidence" value="ECO:0007669"/>
    <property type="project" value="UniProtKB-SubCell"/>
</dbReference>
<dbReference type="GO" id="GO:0022857">
    <property type="term" value="F:transmembrane transporter activity"/>
    <property type="evidence" value="ECO:0007669"/>
    <property type="project" value="InterPro"/>
</dbReference>
<evidence type="ECO:0000256" key="5">
    <source>
        <dbReference type="ARBA" id="ARBA00022692"/>
    </source>
</evidence>
<feature type="transmembrane region" description="Helical" evidence="8">
    <location>
        <begin position="334"/>
        <end position="351"/>
    </location>
</feature>
<dbReference type="Gene3D" id="1.10.3470.10">
    <property type="entry name" value="ABC transporter involved in vitamin B12 uptake, BtuC"/>
    <property type="match status" value="1"/>
</dbReference>
<dbReference type="AlphaFoldDB" id="A0A7I7QSM2"/>
<evidence type="ECO:0000313" key="9">
    <source>
        <dbReference type="EMBL" id="BBY29060.1"/>
    </source>
</evidence>
<evidence type="ECO:0000256" key="1">
    <source>
        <dbReference type="ARBA" id="ARBA00004651"/>
    </source>
</evidence>
<dbReference type="Pfam" id="PF01032">
    <property type="entry name" value="FecCD"/>
    <property type="match status" value="1"/>
</dbReference>
<dbReference type="CDD" id="cd06550">
    <property type="entry name" value="TM_ABC_iron-siderophores_like"/>
    <property type="match status" value="1"/>
</dbReference>
<evidence type="ECO:0000256" key="7">
    <source>
        <dbReference type="ARBA" id="ARBA00023136"/>
    </source>
</evidence>
<organism evidence="9 10">
    <name type="scientific">Mycolicibacterium sediminis</name>
    <dbReference type="NCBI Taxonomy" id="1286180"/>
    <lineage>
        <taxon>Bacteria</taxon>
        <taxon>Bacillati</taxon>
        <taxon>Actinomycetota</taxon>
        <taxon>Actinomycetes</taxon>
        <taxon>Mycobacteriales</taxon>
        <taxon>Mycobacteriaceae</taxon>
        <taxon>Mycolicibacterium</taxon>
    </lineage>
</organism>
<feature type="transmembrane region" description="Helical" evidence="8">
    <location>
        <begin position="263"/>
        <end position="290"/>
    </location>
</feature>
<feature type="transmembrane region" description="Helical" evidence="8">
    <location>
        <begin position="35"/>
        <end position="62"/>
    </location>
</feature>
<feature type="transmembrane region" description="Helical" evidence="8">
    <location>
        <begin position="302"/>
        <end position="322"/>
    </location>
</feature>
<dbReference type="Proteomes" id="UP000467193">
    <property type="component" value="Chromosome"/>
</dbReference>
<keyword evidence="7 8" id="KW-0472">Membrane</keyword>
<evidence type="ECO:0000256" key="4">
    <source>
        <dbReference type="ARBA" id="ARBA00022475"/>
    </source>
</evidence>